<dbReference type="Proteomes" id="UP000202279">
    <property type="component" value="Segment"/>
</dbReference>
<keyword evidence="2" id="KW-1185">Reference proteome</keyword>
<reference evidence="2" key="1">
    <citation type="submission" date="2016-03" db="EMBL/GenBank/DDBJ databases">
        <authorList>
            <person name="Ploux O."/>
        </authorList>
    </citation>
    <scope>NUCLEOTIDE SEQUENCE [LARGE SCALE GENOMIC DNA]</scope>
</reference>
<dbReference type="KEGG" id="vg:28802903"/>
<evidence type="ECO:0000313" key="1">
    <source>
        <dbReference type="EMBL" id="ANA85266.1"/>
    </source>
</evidence>
<evidence type="ECO:0000313" key="2">
    <source>
        <dbReference type="Proteomes" id="UP000202279"/>
    </source>
</evidence>
<proteinExistence type="predicted"/>
<protein>
    <submittedName>
        <fullName evidence="1">DnaJ-like central domain protein</fullName>
    </submittedName>
</protein>
<organism evidence="1 2">
    <name type="scientific">Gordonia phage BritBrat</name>
    <dbReference type="NCBI Taxonomy" id="1838064"/>
    <lineage>
        <taxon>Viruses</taxon>
        <taxon>Duplodnaviria</taxon>
        <taxon>Heunggongvirae</taxon>
        <taxon>Uroviricota</taxon>
        <taxon>Caudoviricetes</taxon>
        <taxon>Britbratvirus</taxon>
        <taxon>Britbratvirus britbrat</taxon>
    </lineage>
</organism>
<accession>A0A166Y045</accession>
<name>A0A166Y045_9CAUD</name>
<dbReference type="GeneID" id="28802903"/>
<dbReference type="RefSeq" id="YP_009276590.1">
    <property type="nucleotide sequence ID" value="NC_030942.1"/>
</dbReference>
<sequence length="45" mass="5019">MTCRLCGGTGRVGVNHHPGTPLFNIQDCPVCLYHRVACQHLQEQQ</sequence>
<dbReference type="EMBL" id="KU998233">
    <property type="protein sequence ID" value="ANA85266.1"/>
    <property type="molecule type" value="Genomic_DNA"/>
</dbReference>
<gene>
    <name evidence="1" type="primary">63</name>
    <name evidence="1" type="ORF">PBI_BRITBRAT_63</name>
</gene>